<proteinExistence type="predicted"/>
<gene>
    <name evidence="2" type="ORF">LIER_13004</name>
</gene>
<organism evidence="2 3">
    <name type="scientific">Lithospermum erythrorhizon</name>
    <name type="common">Purple gromwell</name>
    <name type="synonym">Lithospermum officinale var. erythrorhizon</name>
    <dbReference type="NCBI Taxonomy" id="34254"/>
    <lineage>
        <taxon>Eukaryota</taxon>
        <taxon>Viridiplantae</taxon>
        <taxon>Streptophyta</taxon>
        <taxon>Embryophyta</taxon>
        <taxon>Tracheophyta</taxon>
        <taxon>Spermatophyta</taxon>
        <taxon>Magnoliopsida</taxon>
        <taxon>eudicotyledons</taxon>
        <taxon>Gunneridae</taxon>
        <taxon>Pentapetalae</taxon>
        <taxon>asterids</taxon>
        <taxon>lamiids</taxon>
        <taxon>Boraginales</taxon>
        <taxon>Boraginaceae</taxon>
        <taxon>Boraginoideae</taxon>
        <taxon>Lithospermeae</taxon>
        <taxon>Lithospermum</taxon>
    </lineage>
</organism>
<protein>
    <recommendedName>
        <fullName evidence="1">Retrovirus-related Pol polyprotein from transposon TNT 1-94-like beta-barrel domain-containing protein</fullName>
    </recommendedName>
</protein>
<dbReference type="Pfam" id="PF22936">
    <property type="entry name" value="Pol_BBD"/>
    <property type="match status" value="1"/>
</dbReference>
<evidence type="ECO:0000259" key="1">
    <source>
        <dbReference type="Pfam" id="PF22936"/>
    </source>
</evidence>
<evidence type="ECO:0000313" key="3">
    <source>
        <dbReference type="Proteomes" id="UP001454036"/>
    </source>
</evidence>
<dbReference type="EMBL" id="BAABME010002574">
    <property type="protein sequence ID" value="GAA0155233.1"/>
    <property type="molecule type" value="Genomic_DNA"/>
</dbReference>
<dbReference type="AlphaFoldDB" id="A0AAV3PVZ5"/>
<dbReference type="InterPro" id="IPR054722">
    <property type="entry name" value="PolX-like_BBD"/>
</dbReference>
<evidence type="ECO:0000313" key="2">
    <source>
        <dbReference type="EMBL" id="GAA0155233.1"/>
    </source>
</evidence>
<dbReference type="Proteomes" id="UP001454036">
    <property type="component" value="Unassembled WGS sequence"/>
</dbReference>
<reference evidence="2 3" key="1">
    <citation type="submission" date="2024-01" db="EMBL/GenBank/DDBJ databases">
        <title>The complete chloroplast genome sequence of Lithospermum erythrorhizon: insights into the phylogenetic relationship among Boraginaceae species and the maternal lineages of purple gromwells.</title>
        <authorList>
            <person name="Okada T."/>
            <person name="Watanabe K."/>
        </authorList>
    </citation>
    <scope>NUCLEOTIDE SEQUENCE [LARGE SCALE GENOMIC DNA]</scope>
</reference>
<feature type="domain" description="Retrovirus-related Pol polyprotein from transposon TNT 1-94-like beta-barrel" evidence="1">
    <location>
        <begin position="111"/>
        <end position="184"/>
    </location>
</feature>
<keyword evidence="3" id="KW-1185">Reference proteome</keyword>
<comment type="caution">
    <text evidence="2">The sequence shown here is derived from an EMBL/GenBank/DDBJ whole genome shotgun (WGS) entry which is preliminary data.</text>
</comment>
<name>A0AAV3PVZ5_LITER</name>
<sequence length="240" mass="26639">MNHYLQKIHSIFFALKVVGEPYTDADLVPQTLLGLPREIKPLLLRQYRGKPKSYLPRGGKTYRSYPSKFNASGILREKLATSAKKDVKCQICGKFNHEAFECRKSLVSYIGATAHMIDNASLLSNLTPYIGSSNVMVGSGALLSITHIGSSIIKTPIATLHLKNVLLVVSLTKNLISIQKLCEDNHCLTKFSSFLFHVKDLRTKRTMLTSTNHHSFYPLPAHQALATSTATSTYAVSFKL</sequence>
<accession>A0AAV3PVZ5</accession>